<dbReference type="Gene3D" id="1.10.260.40">
    <property type="entry name" value="lambda repressor-like DNA-binding domains"/>
    <property type="match status" value="1"/>
</dbReference>
<feature type="domain" description="HTH cro/C1-type" evidence="2">
    <location>
        <begin position="27"/>
        <end position="72"/>
    </location>
</feature>
<dbReference type="RefSeq" id="WP_230367737.1">
    <property type="nucleotide sequence ID" value="NZ_JAJALK010000015.1"/>
</dbReference>
<evidence type="ECO:0000259" key="2">
    <source>
        <dbReference type="Pfam" id="PF01381"/>
    </source>
</evidence>
<comment type="caution">
    <text evidence="3">The sequence shown here is derived from an EMBL/GenBank/DDBJ whole genome shotgun (WGS) entry which is preliminary data.</text>
</comment>
<dbReference type="InterPro" id="IPR001387">
    <property type="entry name" value="Cro/C1-type_HTH"/>
</dbReference>
<sequence length="111" mass="11352">MEDDVAGSDESGQAGASALAMSPAQSRAARGLLGWSEADLATKVGLDEQFVRDFESGYGDPPSGQIEALRSALCTAGAVFDDTPNPGVHLAAQATADEGVRLGALTTENDR</sequence>
<dbReference type="CDD" id="cd00093">
    <property type="entry name" value="HTH_XRE"/>
    <property type="match status" value="1"/>
</dbReference>
<name>A0AAJ1TXC3_9HYPH</name>
<gene>
    <name evidence="3" type="ORF">QO001_005455</name>
</gene>
<organism evidence="3 4">
    <name type="scientific">Methylobacterium brachiatum</name>
    <dbReference type="NCBI Taxonomy" id="269660"/>
    <lineage>
        <taxon>Bacteria</taxon>
        <taxon>Pseudomonadati</taxon>
        <taxon>Pseudomonadota</taxon>
        <taxon>Alphaproteobacteria</taxon>
        <taxon>Hyphomicrobiales</taxon>
        <taxon>Methylobacteriaceae</taxon>
        <taxon>Methylobacterium</taxon>
    </lineage>
</organism>
<evidence type="ECO:0000256" key="1">
    <source>
        <dbReference type="SAM" id="MobiDB-lite"/>
    </source>
</evidence>
<dbReference type="GO" id="GO:0003677">
    <property type="term" value="F:DNA binding"/>
    <property type="evidence" value="ECO:0007669"/>
    <property type="project" value="InterPro"/>
</dbReference>
<proteinExistence type="predicted"/>
<reference evidence="3" key="1">
    <citation type="submission" date="2023-07" db="EMBL/GenBank/DDBJ databases">
        <title>Genomic Encyclopedia of Type Strains, Phase IV (KMG-IV): sequencing the most valuable type-strain genomes for metagenomic binning, comparative biology and taxonomic classification.</title>
        <authorList>
            <person name="Goeker M."/>
        </authorList>
    </citation>
    <scope>NUCLEOTIDE SEQUENCE</scope>
    <source>
        <strain evidence="3">DSM 19569</strain>
    </source>
</reference>
<dbReference type="EMBL" id="JAUSWL010000014">
    <property type="protein sequence ID" value="MDQ0546504.1"/>
    <property type="molecule type" value="Genomic_DNA"/>
</dbReference>
<feature type="region of interest" description="Disordered" evidence="1">
    <location>
        <begin position="1"/>
        <end position="21"/>
    </location>
</feature>
<accession>A0AAJ1TXC3</accession>
<dbReference type="InterPro" id="IPR010982">
    <property type="entry name" value="Lambda_DNA-bd_dom_sf"/>
</dbReference>
<dbReference type="AlphaFoldDB" id="A0AAJ1TXC3"/>
<dbReference type="Pfam" id="PF01381">
    <property type="entry name" value="HTH_3"/>
    <property type="match status" value="1"/>
</dbReference>
<protein>
    <submittedName>
        <fullName evidence="3">Transcriptional regulator with XRE-family HTH domain</fullName>
    </submittedName>
</protein>
<evidence type="ECO:0000313" key="4">
    <source>
        <dbReference type="Proteomes" id="UP001223420"/>
    </source>
</evidence>
<dbReference type="SUPFAM" id="SSF47413">
    <property type="entry name" value="lambda repressor-like DNA-binding domains"/>
    <property type="match status" value="1"/>
</dbReference>
<dbReference type="Proteomes" id="UP001223420">
    <property type="component" value="Unassembled WGS sequence"/>
</dbReference>
<evidence type="ECO:0000313" key="3">
    <source>
        <dbReference type="EMBL" id="MDQ0546504.1"/>
    </source>
</evidence>